<feature type="compositionally biased region" description="Acidic residues" evidence="1">
    <location>
        <begin position="143"/>
        <end position="163"/>
    </location>
</feature>
<name>A0AAD7XYE5_9FUNG</name>
<evidence type="ECO:0000313" key="3">
    <source>
        <dbReference type="Proteomes" id="UP001234581"/>
    </source>
</evidence>
<feature type="region of interest" description="Disordered" evidence="1">
    <location>
        <begin position="123"/>
        <end position="193"/>
    </location>
</feature>
<protein>
    <submittedName>
        <fullName evidence="2">Uncharacterized protein</fullName>
    </submittedName>
</protein>
<dbReference type="EMBL" id="JARTCD010000032">
    <property type="protein sequence ID" value="KAJ8657426.1"/>
    <property type="molecule type" value="Genomic_DNA"/>
</dbReference>
<sequence>MLSATATATATTQSKSTQKLLPADVRWCLDNKDDLSLVSYVDHFTLASRRYAVRRYKHIIKRNIPKEDRRRLLSELKFFTKTVRYYQYWYDIMQKKVALKAKLRSTRILDASTKQQAKSLLTTFRGKSSTTSSSSSSNHITTDDDDDDEGDAVDVDLTTEDSLQDASSVDENHATSSSPPQAPSSSDHSENYEFDSEDSCCLKHTKKSDGSSRGCHNEGDKMLIIKVGDTGFFI</sequence>
<reference evidence="2 3" key="1">
    <citation type="submission" date="2023-03" db="EMBL/GenBank/DDBJ databases">
        <title>Genome sequence of Lichtheimia ornata CBS 291.66.</title>
        <authorList>
            <person name="Mohabir J.T."/>
            <person name="Shea T.P."/>
            <person name="Kurbessoian T."/>
            <person name="Berby B."/>
            <person name="Fontaine J."/>
            <person name="Livny J."/>
            <person name="Gnirke A."/>
            <person name="Stajich J.E."/>
            <person name="Cuomo C.A."/>
        </authorList>
    </citation>
    <scope>NUCLEOTIDE SEQUENCE [LARGE SCALE GENOMIC DNA]</scope>
    <source>
        <strain evidence="2">CBS 291.66</strain>
    </source>
</reference>
<evidence type="ECO:0000256" key="1">
    <source>
        <dbReference type="SAM" id="MobiDB-lite"/>
    </source>
</evidence>
<feature type="compositionally biased region" description="Low complexity" evidence="1">
    <location>
        <begin position="176"/>
        <end position="186"/>
    </location>
</feature>
<keyword evidence="3" id="KW-1185">Reference proteome</keyword>
<dbReference type="RefSeq" id="XP_058342339.1">
    <property type="nucleotide sequence ID" value="XM_058487004.1"/>
</dbReference>
<dbReference type="AlphaFoldDB" id="A0AAD7XYE5"/>
<dbReference type="Proteomes" id="UP001234581">
    <property type="component" value="Unassembled WGS sequence"/>
</dbReference>
<feature type="compositionally biased region" description="Low complexity" evidence="1">
    <location>
        <begin position="128"/>
        <end position="140"/>
    </location>
</feature>
<dbReference type="GeneID" id="83214391"/>
<comment type="caution">
    <text evidence="2">The sequence shown here is derived from an EMBL/GenBank/DDBJ whole genome shotgun (WGS) entry which is preliminary data.</text>
</comment>
<proteinExistence type="predicted"/>
<organism evidence="2 3">
    <name type="scientific">Lichtheimia ornata</name>
    <dbReference type="NCBI Taxonomy" id="688661"/>
    <lineage>
        <taxon>Eukaryota</taxon>
        <taxon>Fungi</taxon>
        <taxon>Fungi incertae sedis</taxon>
        <taxon>Mucoromycota</taxon>
        <taxon>Mucoromycotina</taxon>
        <taxon>Mucoromycetes</taxon>
        <taxon>Mucorales</taxon>
        <taxon>Lichtheimiaceae</taxon>
        <taxon>Lichtheimia</taxon>
    </lineage>
</organism>
<accession>A0AAD7XYE5</accession>
<gene>
    <name evidence="2" type="ORF">O0I10_006982</name>
</gene>
<evidence type="ECO:0000313" key="2">
    <source>
        <dbReference type="EMBL" id="KAJ8657426.1"/>
    </source>
</evidence>